<sequence>MRIPRDTTFRFNRVMSIAVAAGLAVSGVQVLDTASPLGAPAAIAQSNTNIPADAVVVEGIFDKDGNKITADYDALANGNVELQAGWKIRLNVDMAKVSKGSTIEVFFGAAKEEHSGGGVSVGTADATFGIPGSSNKVLQVKNTNARFGAGKIANGISITGLDNADDVSGIVPVSVPISVHGSFYGTGDGLESGPTGSSRVLEGQPVKYWTRLTDGTVSSADTTPFGFSVTYKQIVSGQNENDKKYQSWTDAFVDPNGFDVHLGMHAITPVNPPNGTAAVTYVPKNDGNNGDEPWKMTDKDSWEPKITGVTLITGSGQPPLTQEQKDAVKLDVTPVDGGFRVTVSNIPQDARVSYDIKKIGLVPAAKSTNYRLAPTDFDPQIGTSAGFASANSAAKVSGIDGSVDATREPTAKVLINGKEWTKDNPYKAKPGEEIELTMKLGLGGNARITHPKVTDAAGNVVAEDEKISFLPGEEKEITFKYTPTKEDSELKFTVTYETDESAEASTWVEQSGCDCTVEYQGEEKPVRDVIDDLNKRLEDAEKEAEDLKGKNKELEDKNKELDGRIKDAEDAIKEAEDAIKDAQDKNKELEDRIKDADKAITDLENTNKDLNDRLSELEGRLNSGLGRCIGTVGGTLLFLLPAVALVSQLVGGSKNVAIDQFIAETQKQMGIWNPHLAKAVDDNRQAIAAAFGGLTLLTLALIPGVCGEKSLSKAATEELSSNKGNGSSETE</sequence>
<reference evidence="3 4" key="1">
    <citation type="submission" date="2017-09" db="EMBL/GenBank/DDBJ databases">
        <title>Bacterial strain isolated from the female urinary microbiota.</title>
        <authorList>
            <person name="Thomas-White K."/>
            <person name="Kumar N."/>
            <person name="Forster S."/>
            <person name="Putonti C."/>
            <person name="Lawley T."/>
            <person name="Wolfe A.J."/>
        </authorList>
    </citation>
    <scope>NUCLEOTIDE SEQUENCE [LARGE SCALE GENOMIC DNA]</scope>
    <source>
        <strain evidence="3 4">UMB0792</strain>
    </source>
</reference>
<evidence type="ECO:0000313" key="3">
    <source>
        <dbReference type="EMBL" id="PMC65191.1"/>
    </source>
</evidence>
<evidence type="ECO:0000313" key="4">
    <source>
        <dbReference type="Proteomes" id="UP000235836"/>
    </source>
</evidence>
<dbReference type="Proteomes" id="UP000235836">
    <property type="component" value="Unassembled WGS sequence"/>
</dbReference>
<dbReference type="AlphaFoldDB" id="A0A2N6T786"/>
<name>A0A2N6T786_9CORY</name>
<gene>
    <name evidence="3" type="ORF">CJ203_01885</name>
</gene>
<keyword evidence="1" id="KW-0175">Coiled coil</keyword>
<dbReference type="RefSeq" id="WP_102723344.1">
    <property type="nucleotide sequence ID" value="NZ_PNHG01000002.1"/>
</dbReference>
<protein>
    <submittedName>
        <fullName evidence="3">Uncharacterized protein</fullName>
    </submittedName>
</protein>
<feature type="chain" id="PRO_5014691899" evidence="2">
    <location>
        <begin position="21"/>
        <end position="731"/>
    </location>
</feature>
<dbReference type="Gene3D" id="1.20.5.340">
    <property type="match status" value="1"/>
</dbReference>
<proteinExistence type="predicted"/>
<keyword evidence="4" id="KW-1185">Reference proteome</keyword>
<dbReference type="EMBL" id="PNHG01000002">
    <property type="protein sequence ID" value="PMC65191.1"/>
    <property type="molecule type" value="Genomic_DNA"/>
</dbReference>
<feature type="coiled-coil region" evidence="1">
    <location>
        <begin position="530"/>
        <end position="620"/>
    </location>
</feature>
<dbReference type="SUPFAM" id="SSF57997">
    <property type="entry name" value="Tropomyosin"/>
    <property type="match status" value="1"/>
</dbReference>
<comment type="caution">
    <text evidence="3">The sequence shown here is derived from an EMBL/GenBank/DDBJ whole genome shotgun (WGS) entry which is preliminary data.</text>
</comment>
<keyword evidence="2" id="KW-0732">Signal</keyword>
<accession>A0A2N6T786</accession>
<evidence type="ECO:0000256" key="1">
    <source>
        <dbReference type="SAM" id="Coils"/>
    </source>
</evidence>
<feature type="signal peptide" evidence="2">
    <location>
        <begin position="1"/>
        <end position="20"/>
    </location>
</feature>
<evidence type="ECO:0000256" key="2">
    <source>
        <dbReference type="SAM" id="SignalP"/>
    </source>
</evidence>
<organism evidence="3 4">
    <name type="scientific">Corynebacterium tuscaniense</name>
    <dbReference type="NCBI Taxonomy" id="302449"/>
    <lineage>
        <taxon>Bacteria</taxon>
        <taxon>Bacillati</taxon>
        <taxon>Actinomycetota</taxon>
        <taxon>Actinomycetes</taxon>
        <taxon>Mycobacteriales</taxon>
        <taxon>Corynebacteriaceae</taxon>
        <taxon>Corynebacterium</taxon>
    </lineage>
</organism>